<dbReference type="CDD" id="cd00560">
    <property type="entry name" value="PanC"/>
    <property type="match status" value="1"/>
</dbReference>
<evidence type="ECO:0000256" key="4">
    <source>
        <dbReference type="ARBA" id="ARBA00015647"/>
    </source>
</evidence>
<accession>A0A0D2P4A6</accession>
<evidence type="ECO:0000256" key="3">
    <source>
        <dbReference type="ARBA" id="ARBA00012219"/>
    </source>
</evidence>
<keyword evidence="13" id="KW-1185">Reference proteome</keyword>
<protein>
    <recommendedName>
        <fullName evidence="4">Pantoate--beta-alanine ligase</fullName>
        <ecNumber evidence="3">6.3.2.1</ecNumber>
    </recommendedName>
    <alternativeName>
        <fullName evidence="10">Pantoate-activating enzyme</fullName>
    </alternativeName>
    <alternativeName>
        <fullName evidence="9">Pantothenate synthetase</fullName>
    </alternativeName>
</protein>
<dbReference type="OMA" id="FHVDTEI"/>
<evidence type="ECO:0000256" key="2">
    <source>
        <dbReference type="ARBA" id="ARBA00009256"/>
    </source>
</evidence>
<dbReference type="InterPro" id="IPR003721">
    <property type="entry name" value="Pantoate_ligase"/>
</dbReference>
<evidence type="ECO:0000256" key="8">
    <source>
        <dbReference type="ARBA" id="ARBA00022840"/>
    </source>
</evidence>
<dbReference type="HAMAP" id="MF_00158">
    <property type="entry name" value="PanC"/>
    <property type="match status" value="1"/>
</dbReference>
<dbReference type="InterPro" id="IPR004821">
    <property type="entry name" value="Cyt_trans-like"/>
</dbReference>
<dbReference type="Pfam" id="PF02569">
    <property type="entry name" value="Pantoate_ligase"/>
    <property type="match status" value="1"/>
</dbReference>
<comment type="pathway">
    <text evidence="1">Cofactor biosynthesis; (R)-pantothenate biosynthesis; (R)-pantothenate from (R)-pantoate and beta-alanine: step 1/1.</text>
</comment>
<gene>
    <name evidence="12" type="ORF">HYPSUDRAFT_137618</name>
</gene>
<name>A0A0D2P4A6_HYPSF</name>
<dbReference type="AlphaFoldDB" id="A0A0D2P4A6"/>
<comment type="catalytic activity">
    <reaction evidence="11">
        <text>(R)-pantoate + beta-alanine + ATP = (R)-pantothenate + AMP + diphosphate + H(+)</text>
        <dbReference type="Rhea" id="RHEA:10912"/>
        <dbReference type="ChEBI" id="CHEBI:15378"/>
        <dbReference type="ChEBI" id="CHEBI:15980"/>
        <dbReference type="ChEBI" id="CHEBI:29032"/>
        <dbReference type="ChEBI" id="CHEBI:30616"/>
        <dbReference type="ChEBI" id="CHEBI:33019"/>
        <dbReference type="ChEBI" id="CHEBI:57966"/>
        <dbReference type="ChEBI" id="CHEBI:456215"/>
        <dbReference type="EC" id="6.3.2.1"/>
    </reaction>
</comment>
<reference evidence="13" key="1">
    <citation type="submission" date="2014-04" db="EMBL/GenBank/DDBJ databases">
        <title>Evolutionary Origins and Diversification of the Mycorrhizal Mutualists.</title>
        <authorList>
            <consortium name="DOE Joint Genome Institute"/>
            <consortium name="Mycorrhizal Genomics Consortium"/>
            <person name="Kohler A."/>
            <person name="Kuo A."/>
            <person name="Nagy L.G."/>
            <person name="Floudas D."/>
            <person name="Copeland A."/>
            <person name="Barry K.W."/>
            <person name="Cichocki N."/>
            <person name="Veneault-Fourrey C."/>
            <person name="LaButti K."/>
            <person name="Lindquist E.A."/>
            <person name="Lipzen A."/>
            <person name="Lundell T."/>
            <person name="Morin E."/>
            <person name="Murat C."/>
            <person name="Riley R."/>
            <person name="Ohm R."/>
            <person name="Sun H."/>
            <person name="Tunlid A."/>
            <person name="Henrissat B."/>
            <person name="Grigoriev I.V."/>
            <person name="Hibbett D.S."/>
            <person name="Martin F."/>
        </authorList>
    </citation>
    <scope>NUCLEOTIDE SEQUENCE [LARGE SCALE GENOMIC DNA]</scope>
    <source>
        <strain evidence="13">FD-334 SS-4</strain>
    </source>
</reference>
<evidence type="ECO:0000256" key="11">
    <source>
        <dbReference type="ARBA" id="ARBA00048258"/>
    </source>
</evidence>
<dbReference type="PANTHER" id="PTHR21299:SF1">
    <property type="entry name" value="PANTOATE--BETA-ALANINE LIGASE"/>
    <property type="match status" value="1"/>
</dbReference>
<dbReference type="SUPFAM" id="SSF52374">
    <property type="entry name" value="Nucleotidylyl transferase"/>
    <property type="match status" value="1"/>
</dbReference>
<dbReference type="EC" id="6.3.2.1" evidence="3"/>
<dbReference type="Proteomes" id="UP000054270">
    <property type="component" value="Unassembled WGS sequence"/>
</dbReference>
<dbReference type="EMBL" id="KN817542">
    <property type="protein sequence ID" value="KJA23541.1"/>
    <property type="molecule type" value="Genomic_DNA"/>
</dbReference>
<evidence type="ECO:0000313" key="13">
    <source>
        <dbReference type="Proteomes" id="UP000054270"/>
    </source>
</evidence>
<dbReference type="GO" id="GO:0005524">
    <property type="term" value="F:ATP binding"/>
    <property type="evidence" value="ECO:0007669"/>
    <property type="project" value="UniProtKB-KW"/>
</dbReference>
<keyword evidence="5" id="KW-0436">Ligase</keyword>
<comment type="similarity">
    <text evidence="2">Belongs to the pantothenate synthetase family.</text>
</comment>
<proteinExistence type="inferred from homology"/>
<evidence type="ECO:0000256" key="6">
    <source>
        <dbReference type="ARBA" id="ARBA00022655"/>
    </source>
</evidence>
<dbReference type="NCBIfam" id="TIGR00018">
    <property type="entry name" value="panC"/>
    <property type="match status" value="1"/>
</dbReference>
<evidence type="ECO:0000313" key="12">
    <source>
        <dbReference type="EMBL" id="KJA23541.1"/>
    </source>
</evidence>
<dbReference type="PANTHER" id="PTHR21299">
    <property type="entry name" value="CYTIDYLATE KINASE/PANTOATE-BETA-ALANINE LIGASE"/>
    <property type="match status" value="1"/>
</dbReference>
<dbReference type="NCBIfam" id="TIGR00125">
    <property type="entry name" value="cyt_tran_rel"/>
    <property type="match status" value="1"/>
</dbReference>
<evidence type="ECO:0000256" key="10">
    <source>
        <dbReference type="ARBA" id="ARBA00032806"/>
    </source>
</evidence>
<dbReference type="STRING" id="945553.A0A0D2P4A6"/>
<keyword evidence="8" id="KW-0067">ATP-binding</keyword>
<dbReference type="GO" id="GO:0015940">
    <property type="term" value="P:pantothenate biosynthetic process"/>
    <property type="evidence" value="ECO:0007669"/>
    <property type="project" value="UniProtKB-UniPathway"/>
</dbReference>
<evidence type="ECO:0000256" key="9">
    <source>
        <dbReference type="ARBA" id="ARBA00029902"/>
    </source>
</evidence>
<dbReference type="Gene3D" id="3.30.1300.10">
    <property type="entry name" value="Pantoate-beta-alanine ligase, C-terminal domain"/>
    <property type="match status" value="1"/>
</dbReference>
<evidence type="ECO:0000256" key="1">
    <source>
        <dbReference type="ARBA" id="ARBA00004990"/>
    </source>
</evidence>
<keyword evidence="6" id="KW-0566">Pantothenate biosynthesis</keyword>
<evidence type="ECO:0000256" key="7">
    <source>
        <dbReference type="ARBA" id="ARBA00022741"/>
    </source>
</evidence>
<dbReference type="FunFam" id="3.40.50.620:FF:000013">
    <property type="entry name" value="Pantothenate synthetase"/>
    <property type="match status" value="1"/>
</dbReference>
<dbReference type="UniPathway" id="UPA00028">
    <property type="reaction ID" value="UER00005"/>
</dbReference>
<keyword evidence="7" id="KW-0547">Nucleotide-binding</keyword>
<dbReference type="Gene3D" id="3.40.50.620">
    <property type="entry name" value="HUPs"/>
    <property type="match status" value="1"/>
</dbReference>
<dbReference type="InterPro" id="IPR042176">
    <property type="entry name" value="Pantoate_ligase_C"/>
</dbReference>
<organism evidence="12 13">
    <name type="scientific">Hypholoma sublateritium (strain FD-334 SS-4)</name>
    <dbReference type="NCBI Taxonomy" id="945553"/>
    <lineage>
        <taxon>Eukaryota</taxon>
        <taxon>Fungi</taxon>
        <taxon>Dikarya</taxon>
        <taxon>Basidiomycota</taxon>
        <taxon>Agaricomycotina</taxon>
        <taxon>Agaricomycetes</taxon>
        <taxon>Agaricomycetidae</taxon>
        <taxon>Agaricales</taxon>
        <taxon>Agaricineae</taxon>
        <taxon>Strophariaceae</taxon>
        <taxon>Hypholoma</taxon>
    </lineage>
</organism>
<dbReference type="InterPro" id="IPR014729">
    <property type="entry name" value="Rossmann-like_a/b/a_fold"/>
</dbReference>
<dbReference type="OrthoDB" id="2020436at2759"/>
<sequence length="336" mass="36689">MSSNANKLPPSSIPIFTTVSAYRSWRREAFRNNRTVGYVPTMGALHEGHLTLVRKSLAENDLTVVSIFVNPAQFAPHEDLATYPRTLPKDLELLVAEKISASDTVRTPSAVFLPSVPEMYPSGIVQNVAEQLGTFVEVKGYGHQMEGVSRPTFFRGVATVVTKLFNAIEPTNAYFGQKDIQQALLLKRMCNDLLLSHPEPQNLHIVPTARDPVDGLALSSRNAYLTVSGRAVAPTLRQALQVAEAAWNAGHPKRECIAQAKKVVDTRAEEAKAAGLQVLIKLDYLEMNDANDFEVLDSVTLKTAGDLVILSGALYVDKTRLIDNILLGDSNNVLAA</sequence>
<dbReference type="GO" id="GO:0004592">
    <property type="term" value="F:pantoate-beta-alanine ligase activity"/>
    <property type="evidence" value="ECO:0007669"/>
    <property type="project" value="UniProtKB-EC"/>
</dbReference>
<evidence type="ECO:0000256" key="5">
    <source>
        <dbReference type="ARBA" id="ARBA00022598"/>
    </source>
</evidence>